<feature type="non-terminal residue" evidence="1">
    <location>
        <position position="66"/>
    </location>
</feature>
<dbReference type="AlphaFoldDB" id="A0AAV7PSG3"/>
<keyword evidence="2" id="KW-1185">Reference proteome</keyword>
<proteinExistence type="predicted"/>
<name>A0AAV7PSG3_PLEWA</name>
<gene>
    <name evidence="1" type="ORF">NDU88_009550</name>
</gene>
<sequence length="66" mass="7474">LIFQGPRDWIGHHLARQESQQKIQMLTEEVFDGRETSKEEASSVQALGDSSQAGIYHKVQSLSSFR</sequence>
<evidence type="ECO:0000313" key="2">
    <source>
        <dbReference type="Proteomes" id="UP001066276"/>
    </source>
</evidence>
<dbReference type="EMBL" id="JANPWB010000011">
    <property type="protein sequence ID" value="KAJ1131211.1"/>
    <property type="molecule type" value="Genomic_DNA"/>
</dbReference>
<comment type="caution">
    <text evidence="1">The sequence shown here is derived from an EMBL/GenBank/DDBJ whole genome shotgun (WGS) entry which is preliminary data.</text>
</comment>
<protein>
    <submittedName>
        <fullName evidence="1">Uncharacterized protein</fullName>
    </submittedName>
</protein>
<organism evidence="1 2">
    <name type="scientific">Pleurodeles waltl</name>
    <name type="common">Iberian ribbed newt</name>
    <dbReference type="NCBI Taxonomy" id="8319"/>
    <lineage>
        <taxon>Eukaryota</taxon>
        <taxon>Metazoa</taxon>
        <taxon>Chordata</taxon>
        <taxon>Craniata</taxon>
        <taxon>Vertebrata</taxon>
        <taxon>Euteleostomi</taxon>
        <taxon>Amphibia</taxon>
        <taxon>Batrachia</taxon>
        <taxon>Caudata</taxon>
        <taxon>Salamandroidea</taxon>
        <taxon>Salamandridae</taxon>
        <taxon>Pleurodelinae</taxon>
        <taxon>Pleurodeles</taxon>
    </lineage>
</organism>
<evidence type="ECO:0000313" key="1">
    <source>
        <dbReference type="EMBL" id="KAJ1131211.1"/>
    </source>
</evidence>
<reference evidence="1" key="1">
    <citation type="journal article" date="2022" name="bioRxiv">
        <title>Sequencing and chromosome-scale assembly of the giantPleurodeles waltlgenome.</title>
        <authorList>
            <person name="Brown T."/>
            <person name="Elewa A."/>
            <person name="Iarovenko S."/>
            <person name="Subramanian E."/>
            <person name="Araus A.J."/>
            <person name="Petzold A."/>
            <person name="Susuki M."/>
            <person name="Suzuki K.-i.T."/>
            <person name="Hayashi T."/>
            <person name="Toyoda A."/>
            <person name="Oliveira C."/>
            <person name="Osipova E."/>
            <person name="Leigh N.D."/>
            <person name="Simon A."/>
            <person name="Yun M.H."/>
        </authorList>
    </citation>
    <scope>NUCLEOTIDE SEQUENCE</scope>
    <source>
        <strain evidence="1">20211129_DDA</strain>
        <tissue evidence="1">Liver</tissue>
    </source>
</reference>
<dbReference type="Proteomes" id="UP001066276">
    <property type="component" value="Chromosome 7"/>
</dbReference>
<feature type="non-terminal residue" evidence="1">
    <location>
        <position position="1"/>
    </location>
</feature>
<accession>A0AAV7PSG3</accession>